<keyword evidence="4" id="KW-0472">Membrane</keyword>
<dbReference type="Gene3D" id="2.40.30.170">
    <property type="match status" value="1"/>
</dbReference>
<dbReference type="Gene3D" id="1.10.287.470">
    <property type="entry name" value="Helix hairpin bin"/>
    <property type="match status" value="1"/>
</dbReference>
<feature type="coiled-coil region" evidence="3">
    <location>
        <begin position="118"/>
        <end position="152"/>
    </location>
</feature>
<dbReference type="EMBL" id="JAVDWU010000017">
    <property type="protein sequence ID" value="MDR7153118.1"/>
    <property type="molecule type" value="Genomic_DNA"/>
</dbReference>
<evidence type="ECO:0000313" key="6">
    <source>
        <dbReference type="Proteomes" id="UP001265700"/>
    </source>
</evidence>
<reference evidence="5 6" key="1">
    <citation type="submission" date="2023-07" db="EMBL/GenBank/DDBJ databases">
        <title>Sorghum-associated microbial communities from plants grown in Nebraska, USA.</title>
        <authorList>
            <person name="Schachtman D."/>
        </authorList>
    </citation>
    <scope>NUCLEOTIDE SEQUENCE [LARGE SCALE GENOMIC DNA]</scope>
    <source>
        <strain evidence="5 6">4249</strain>
    </source>
</reference>
<protein>
    <submittedName>
        <fullName evidence="5">HlyD family secretion protein</fullName>
    </submittedName>
</protein>
<sequence>MNTNKNRTGGLRRWAPWALAAVVVVGLAIWAFQPRPMQVEVASVSVGRFEQVLEEDGQLRLKQRYVIAAPTQAELLRPTLKVGDAVQAGDVVATLAPAAPQMIDARTRVVLQQRVGSADAMRRAAAAQLQRLQTAQAQAALEAERAEKLAQDQFIAPSARDQTALALRSAQQALEAGRAEVRAAEFALAEARAALAQSEPTTGTRTAGLWQLRSPVSGQVIKLHQDSAVTVQAGQALLDIGDTRAIEAVIDVLSTDVPRIPAGAEVALTLGAASPPLQGRVSRIEPVAFTKVSALGIEEQRVNVVVEATAPELATGTALGEGYRVDARITVSSHDDALLVPTAALVRDADQWRVLVVKDGHTLAKPVTVLDRNADMARVNSGAQDSVKQGDQVVLYPGTTIQAGQRVKTRE</sequence>
<evidence type="ECO:0000256" key="3">
    <source>
        <dbReference type="SAM" id="Coils"/>
    </source>
</evidence>
<accession>A0ABU1WV03</accession>
<feature type="transmembrane region" description="Helical" evidence="4">
    <location>
        <begin position="14"/>
        <end position="32"/>
    </location>
</feature>
<dbReference type="Gene3D" id="2.40.50.100">
    <property type="match status" value="1"/>
</dbReference>
<evidence type="ECO:0000256" key="1">
    <source>
        <dbReference type="ARBA" id="ARBA00004196"/>
    </source>
</evidence>
<dbReference type="RefSeq" id="WP_310322580.1">
    <property type="nucleotide sequence ID" value="NZ_JAVDWU010000017.1"/>
</dbReference>
<keyword evidence="2 3" id="KW-0175">Coiled coil</keyword>
<comment type="caution">
    <text evidence="5">The sequence shown here is derived from an EMBL/GenBank/DDBJ whole genome shotgun (WGS) entry which is preliminary data.</text>
</comment>
<evidence type="ECO:0000256" key="2">
    <source>
        <dbReference type="ARBA" id="ARBA00023054"/>
    </source>
</evidence>
<keyword evidence="4" id="KW-1133">Transmembrane helix</keyword>
<evidence type="ECO:0000313" key="5">
    <source>
        <dbReference type="EMBL" id="MDR7153118.1"/>
    </source>
</evidence>
<dbReference type="PANTHER" id="PTHR32347:SF29">
    <property type="entry name" value="UPF0194 MEMBRANE PROTEIN YBHG"/>
    <property type="match status" value="1"/>
</dbReference>
<evidence type="ECO:0000256" key="4">
    <source>
        <dbReference type="SAM" id="Phobius"/>
    </source>
</evidence>
<comment type="subcellular location">
    <subcellularLocation>
        <location evidence="1">Cell envelope</location>
    </subcellularLocation>
</comment>
<proteinExistence type="predicted"/>
<dbReference type="Gene3D" id="2.40.420.20">
    <property type="match status" value="1"/>
</dbReference>
<gene>
    <name evidence="5" type="ORF">J2W49_005098</name>
</gene>
<name>A0ABU1WV03_9BURK</name>
<keyword evidence="4" id="KW-0812">Transmembrane</keyword>
<dbReference type="InterPro" id="IPR050465">
    <property type="entry name" value="UPF0194_transport"/>
</dbReference>
<organism evidence="5 6">
    <name type="scientific">Hydrogenophaga palleronii</name>
    <dbReference type="NCBI Taxonomy" id="65655"/>
    <lineage>
        <taxon>Bacteria</taxon>
        <taxon>Pseudomonadati</taxon>
        <taxon>Pseudomonadota</taxon>
        <taxon>Betaproteobacteria</taxon>
        <taxon>Burkholderiales</taxon>
        <taxon>Comamonadaceae</taxon>
        <taxon>Hydrogenophaga</taxon>
    </lineage>
</organism>
<keyword evidence="6" id="KW-1185">Reference proteome</keyword>
<dbReference type="PANTHER" id="PTHR32347">
    <property type="entry name" value="EFFLUX SYSTEM COMPONENT YKNX-RELATED"/>
    <property type="match status" value="1"/>
</dbReference>
<dbReference type="Proteomes" id="UP001265700">
    <property type="component" value="Unassembled WGS sequence"/>
</dbReference>